<feature type="compositionally biased region" description="Basic and acidic residues" evidence="2">
    <location>
        <begin position="623"/>
        <end position="638"/>
    </location>
</feature>
<feature type="region of interest" description="Disordered" evidence="2">
    <location>
        <begin position="623"/>
        <end position="643"/>
    </location>
</feature>
<feature type="coiled-coil region" evidence="1">
    <location>
        <begin position="895"/>
        <end position="922"/>
    </location>
</feature>
<organism evidence="3 4">
    <name type="scientific">Leishmania infantum</name>
    <dbReference type="NCBI Taxonomy" id="5671"/>
    <lineage>
        <taxon>Eukaryota</taxon>
        <taxon>Discoba</taxon>
        <taxon>Euglenozoa</taxon>
        <taxon>Kinetoplastea</taxon>
        <taxon>Metakinetoplastina</taxon>
        <taxon>Trypanosomatida</taxon>
        <taxon>Trypanosomatidae</taxon>
        <taxon>Leishmaniinae</taxon>
        <taxon>Leishmania</taxon>
    </lineage>
</organism>
<feature type="region of interest" description="Disordered" evidence="2">
    <location>
        <begin position="2373"/>
        <end position="2457"/>
    </location>
</feature>
<feature type="region of interest" description="Disordered" evidence="2">
    <location>
        <begin position="2105"/>
        <end position="2140"/>
    </location>
</feature>
<feature type="region of interest" description="Disordered" evidence="2">
    <location>
        <begin position="390"/>
        <end position="424"/>
    </location>
</feature>
<protein>
    <submittedName>
        <fullName evidence="3">Hypothetical_protein_-_conserved</fullName>
    </submittedName>
</protein>
<feature type="region of interest" description="Disordered" evidence="2">
    <location>
        <begin position="1450"/>
        <end position="1471"/>
    </location>
</feature>
<feature type="region of interest" description="Disordered" evidence="2">
    <location>
        <begin position="1580"/>
        <end position="1683"/>
    </location>
</feature>
<feature type="region of interest" description="Disordered" evidence="2">
    <location>
        <begin position="775"/>
        <end position="809"/>
    </location>
</feature>
<feature type="compositionally biased region" description="Low complexity" evidence="2">
    <location>
        <begin position="1739"/>
        <end position="1757"/>
    </location>
</feature>
<feature type="region of interest" description="Disordered" evidence="2">
    <location>
        <begin position="670"/>
        <end position="696"/>
    </location>
</feature>
<feature type="region of interest" description="Disordered" evidence="2">
    <location>
        <begin position="1812"/>
        <end position="1836"/>
    </location>
</feature>
<feature type="region of interest" description="Disordered" evidence="2">
    <location>
        <begin position="1968"/>
        <end position="2016"/>
    </location>
</feature>
<feature type="compositionally biased region" description="Gly residues" evidence="2">
    <location>
        <begin position="1997"/>
        <end position="2009"/>
    </location>
</feature>
<feature type="compositionally biased region" description="Polar residues" evidence="2">
    <location>
        <begin position="670"/>
        <end position="680"/>
    </location>
</feature>
<feature type="region of interest" description="Disordered" evidence="2">
    <location>
        <begin position="1195"/>
        <end position="1307"/>
    </location>
</feature>
<sequence>MSRAMLPPSNVYSSVSFRTPVSAAAVSTTDPPGSAAADSAFSMVLPPPPARRGRRMPKDLEGIASRYLQRLGNTFICGAGRGKGGRLDELADDVAAAEGECAGGCKAPSMRPQHSARRGLCAISLASSLAAGVVGTRQDGEAASTTAANRRRHRRVTSLEVPNNGDSAFPRSSPLIPPNTALPKTDSAHARSGDDPSVMPRLHVSQAPGSAQRRRHGGPDALAASRTSENAPGGLTGHLRRRGRGCTNEHLPPSVPRLSRPKSSSGSSTCGSSLASLDTSERGTKVTASPSARCRGGNPAAGEVAAPEAGYAVAKADSLVAEAAELMASAVPPRRKLRDENERAAQVLAQEHSKILLLVGRRANAVADIEDLVEVADAVREKTRQERLNLLPMPGPHATSDVATAPSAGGASPRHQDRGGGHAADRVTSASLLDLTAVRFQLHKLSNDLLCNGSTNLDATQLRQLVYQLDDHVDSVEEVLEVEVGGVASTDAETQPLRGTAGAAVDAEPLPRRSLRQRLQGAKKEQKDLLEASSNLLHMVWLMESVDTELLTDMQHPQPTETRENRATGAGTVAGEQARGGIPLTANEDTAAALMRYTRCQPIPGGALNRSLSTSATITTARECGKAEPGPHERHRASLETTVSEPSMVPFSLTDLTGGNKTGCISTATPTPAAGGQQQWRKGPKDTGAVPSTSTAPSHRLNLLRFMSEVLAQYELEHVDAAKLRKNRPLSAPSMRLHHQVASPSTERDCQQEINGAEEVEAGLNDACSQPMEVTAGDDRARRSADGSLSWARRPPSSTPGAIAATDGGVQPLEADSLCEKHWRSSEAIHHRQNRRGSSTSHDQKVLLGAQLRNLRTGLLHDLHELCTTHNYVRLIETRRRELNEGAGKGDAEYAVEMEQKLAGHRLQLEAAKRAREEAARREMEAAALAQVWGQEGNRPRTGSDKRSVTSGGSQRTVSTEEGHGKPPSNAAAPRSASPRSGALQPDKKPSATTLLSGAAVQSRPTAEEAVAAAPVETELLREYLADKGLVFTVVGVKRSPQKFAGDGAAATEAHAGAAATHPKKKSGCRVTLGEAKGPNRYLYYELRVEKPLSAPPLESPGFDGATSDATPAPASASSMAAVVQVNTPRLMNLRMTVEAGAAVEEVAKGPLVTMRVTSGAPARRLLTLTPAKPCKAVSYAQAFMFGAIDAARGREQRRRSSHDMWEANSTASATFALPTGDQSRRSGSRSSSLDSRKVRPAKRAPLTTCSAASGGGGASRRSKESVAGKDSKEPTGVKGPDDASKRPGGQSLERAHTPSASGPVTAADIETAKRTPRQGTLASPTSLAGVGAADATATALTEASPMNINGVSNTALSGAAAVMLQPSYASLKASQPSLSTPRHLPHSPPLSFVPRPADEWGVPHAHTEMEAVEKNAVILTVLQTSDEGDAVGAAQPLTLATEEEVAAARASSAKSKSECGGTGASASEQARASVNDSDILSLMEGWRLCGATAFARKGAEGQRMTESPSAADAGASSVVDAIATAILRQAMMDGADGEGDAAEGSVDARGGSVRSGGFRAGVGGEGLTDPARLAAEKEMAASHVLHSPAPVEEEHRGGASRTGSHAPPLFPATLIDAPQLSSSPQKRQEQHGGGEQTATGRVSGGRFVPEASTSRAHLVSESARSPSAKPRTMPPPLLITSQSRPLHSLEVGSHGGECIRFDFPDDGAAGAPTTPPLPLLSPANPQPPHKTPRKAKPAHSSATKSPAAPAGAARTSPAPPQGIDPVSDRAEQEAFVPPPVVVVERTPGSAKPYMLLPREAAASLLGPSLRDMARGRPVSSGTGRRAGLDSDTRGGAAAFHKTTDAAPVASLSPLAAAHSVLPTTGAAAAAAADTETLSHVQKFLQTISGEFPRHGATGVGGVDPAANKRSLQATKGAATLALRTELDQLQEDARELFMMDPVRYDTVISELMEQAARALLQGSVHAAAPSPAEKERGGPVAGAAPAFSHSSPLPGLRGGESQAGGGADGLTNTADPATAASFTHERPFCTSGSVPPMLEQFKASEADEDERGRGSGLGLRAPQMNLSSTITTKRGSHINSAGGGVSVLSPRPLHDAFASTRSRLSQAAVASPEDGDGDVEKQRPSMASFPPQPKAQRRPTHTLVMRDGAIDEAARHHRASCADAAAEVERILYEQMKAQLLLRAIIAKMKELWHTKQQHAEAKNRERLAKHRQRLIKRGLAAAWPLEHQRVLHLQKLIHLLDRRVGRAHGWLPHYSDSNVLMDAPSLVPLPRSTGGAMLPTASTGTHAPLASWYRQRGQNTLGAAQDADGVSEAHVCPRYLHYLPQRRLFRYMRLAKGRRVLPLRLVRADIHRSHNQHLLLGYDRIALEDEGEDQGSSYEGRTSDGWPKRKLPRRRRGQPHDHAAPFQESRYEDMKTRGERERYLRRLQRTAAFQSVSKMYSPRTRQEADFPSPFH</sequence>
<evidence type="ECO:0000313" key="3">
    <source>
        <dbReference type="EMBL" id="CAC9503895.1"/>
    </source>
</evidence>
<accession>A0A6L0XU64</accession>
<feature type="region of interest" description="Disordered" evidence="2">
    <location>
        <begin position="137"/>
        <end position="303"/>
    </location>
</feature>
<feature type="compositionally biased region" description="Basic residues" evidence="2">
    <location>
        <begin position="2390"/>
        <end position="2399"/>
    </location>
</feature>
<proteinExistence type="predicted"/>
<feature type="compositionally biased region" description="Basic and acidic residues" evidence="2">
    <location>
        <begin position="1262"/>
        <end position="1286"/>
    </location>
</feature>
<dbReference type="EMBL" id="LR812961">
    <property type="protein sequence ID" value="CAC9503895.1"/>
    <property type="molecule type" value="Genomic_DNA"/>
</dbReference>
<evidence type="ECO:0000313" key="4">
    <source>
        <dbReference type="Proteomes" id="UP000255414"/>
    </source>
</evidence>
<dbReference type="SMR" id="A0A6L0XU64"/>
<feature type="compositionally biased region" description="Low complexity" evidence="2">
    <location>
        <begin position="261"/>
        <end position="276"/>
    </location>
</feature>
<feature type="region of interest" description="Disordered" evidence="2">
    <location>
        <begin position="1699"/>
        <end position="1771"/>
    </location>
</feature>
<gene>
    <name evidence="3" type="ORF">LINF_280023400</name>
</gene>
<feature type="compositionally biased region" description="Low complexity" evidence="2">
    <location>
        <begin position="967"/>
        <end position="981"/>
    </location>
</feature>
<feature type="compositionally biased region" description="Pro residues" evidence="2">
    <location>
        <begin position="1714"/>
        <end position="1730"/>
    </location>
</feature>
<name>A0A6L0XU64_LEIIN</name>
<feature type="region of interest" description="Disordered" evidence="2">
    <location>
        <begin position="2045"/>
        <end position="2066"/>
    </location>
</feature>
<dbReference type="Proteomes" id="UP000255414">
    <property type="component" value="Chromosome 28"/>
</dbReference>
<feature type="compositionally biased region" description="Basic and acidic residues" evidence="2">
    <location>
        <begin position="938"/>
        <end position="948"/>
    </location>
</feature>
<reference evidence="3" key="1">
    <citation type="submission" date="2020-06" db="EMBL/GenBank/DDBJ databases">
        <authorList>
            <person name="Gonzalez-de la Fuente S."/>
            <person name="Peiro-Pastor R."/>
            <person name="Rastrojo A."/>
            <person name="Moreno J."/>
            <person name="Carrasco-Ramiro F."/>
            <person name="Requena JM."/>
            <person name="Aguado B."/>
        </authorList>
    </citation>
    <scope>NUCLEOTIDE SEQUENCE</scope>
</reference>
<keyword evidence="1" id="KW-0175">Coiled coil</keyword>
<feature type="compositionally biased region" description="Basic and acidic residues" evidence="2">
    <location>
        <begin position="2400"/>
        <end position="2426"/>
    </location>
</feature>
<feature type="compositionally biased region" description="Basic and acidic residues" evidence="2">
    <location>
        <begin position="414"/>
        <end position="424"/>
    </location>
</feature>
<feature type="compositionally biased region" description="Basic and acidic residues" evidence="2">
    <location>
        <begin position="2045"/>
        <end position="2054"/>
    </location>
</feature>
<dbReference type="OMA" id="HGWLPHY"/>
<feature type="region of interest" description="Disordered" evidence="2">
    <location>
        <begin position="931"/>
        <end position="1009"/>
    </location>
</feature>
<evidence type="ECO:0000256" key="2">
    <source>
        <dbReference type="SAM" id="MobiDB-lite"/>
    </source>
</evidence>
<feature type="compositionally biased region" description="Polar residues" evidence="2">
    <location>
        <begin position="949"/>
        <end position="958"/>
    </location>
</feature>
<evidence type="ECO:0000256" key="1">
    <source>
        <dbReference type="SAM" id="Coils"/>
    </source>
</evidence>
<feature type="region of interest" description="Disordered" evidence="2">
    <location>
        <begin position="1537"/>
        <end position="1566"/>
    </location>
</feature>